<comment type="caution">
    <text evidence="9">The sequence shown here is derived from an EMBL/GenBank/DDBJ whole genome shotgun (WGS) entry which is preliminary data.</text>
</comment>
<keyword evidence="2" id="KW-1003">Cell membrane</keyword>
<dbReference type="Pfam" id="PF07686">
    <property type="entry name" value="V-set"/>
    <property type="match status" value="1"/>
</dbReference>
<dbReference type="SMART" id="SM00409">
    <property type="entry name" value="IG"/>
    <property type="match status" value="1"/>
</dbReference>
<feature type="domain" description="Ig-like" evidence="8">
    <location>
        <begin position="1"/>
        <end position="98"/>
    </location>
</feature>
<evidence type="ECO:0000313" key="10">
    <source>
        <dbReference type="Proteomes" id="UP000824782"/>
    </source>
</evidence>
<evidence type="ECO:0000256" key="5">
    <source>
        <dbReference type="ARBA" id="ARBA00023136"/>
    </source>
</evidence>
<proteinExistence type="predicted"/>
<evidence type="ECO:0000256" key="4">
    <source>
        <dbReference type="ARBA" id="ARBA00022859"/>
    </source>
</evidence>
<dbReference type="EMBL" id="WNYA01000001">
    <property type="protein sequence ID" value="KAG8596330.1"/>
    <property type="molecule type" value="Genomic_DNA"/>
</dbReference>
<dbReference type="PROSITE" id="PS50835">
    <property type="entry name" value="IG_LIKE"/>
    <property type="match status" value="1"/>
</dbReference>
<dbReference type="InterPro" id="IPR013783">
    <property type="entry name" value="Ig-like_fold"/>
</dbReference>
<keyword evidence="6" id="KW-1015">Disulfide bond</keyword>
<keyword evidence="4" id="KW-0391">Immunity</keyword>
<dbReference type="AlphaFoldDB" id="A0AAV7DFQ2"/>
<evidence type="ECO:0000256" key="6">
    <source>
        <dbReference type="ARBA" id="ARBA00023157"/>
    </source>
</evidence>
<reference evidence="9" key="1">
    <citation type="thesis" date="2020" institute="ProQuest LLC" country="789 East Eisenhower Parkway, Ann Arbor, MI, USA">
        <title>Comparative Genomics and Chromosome Evolution.</title>
        <authorList>
            <person name="Mudd A.B."/>
        </authorList>
    </citation>
    <scope>NUCLEOTIDE SEQUENCE</scope>
    <source>
        <strain evidence="9">237g6f4</strain>
        <tissue evidence="9">Blood</tissue>
    </source>
</reference>
<comment type="subcellular location">
    <subcellularLocation>
        <location evidence="1">Cell membrane</location>
    </subcellularLocation>
</comment>
<dbReference type="GO" id="GO:0005886">
    <property type="term" value="C:plasma membrane"/>
    <property type="evidence" value="ECO:0007669"/>
    <property type="project" value="UniProtKB-SubCell"/>
</dbReference>
<evidence type="ECO:0000256" key="2">
    <source>
        <dbReference type="ARBA" id="ARBA00022475"/>
    </source>
</evidence>
<dbReference type="Gene3D" id="2.60.40.10">
    <property type="entry name" value="Immunoglobulins"/>
    <property type="match status" value="1"/>
</dbReference>
<keyword evidence="10" id="KW-1185">Reference proteome</keyword>
<organism evidence="9 10">
    <name type="scientific">Engystomops pustulosus</name>
    <name type="common">Tungara frog</name>
    <name type="synonym">Physalaemus pustulosus</name>
    <dbReference type="NCBI Taxonomy" id="76066"/>
    <lineage>
        <taxon>Eukaryota</taxon>
        <taxon>Metazoa</taxon>
        <taxon>Chordata</taxon>
        <taxon>Craniata</taxon>
        <taxon>Vertebrata</taxon>
        <taxon>Euteleostomi</taxon>
        <taxon>Amphibia</taxon>
        <taxon>Batrachia</taxon>
        <taxon>Anura</taxon>
        <taxon>Neobatrachia</taxon>
        <taxon>Hyloidea</taxon>
        <taxon>Leptodactylidae</taxon>
        <taxon>Leiuperinae</taxon>
        <taxon>Engystomops</taxon>
    </lineage>
</organism>
<dbReference type="SMART" id="SM00406">
    <property type="entry name" value="IGv"/>
    <property type="match status" value="1"/>
</dbReference>
<evidence type="ECO:0000256" key="1">
    <source>
        <dbReference type="ARBA" id="ARBA00004236"/>
    </source>
</evidence>
<dbReference type="SUPFAM" id="SSF48726">
    <property type="entry name" value="Immunoglobulin"/>
    <property type="match status" value="1"/>
</dbReference>
<dbReference type="GO" id="GO:0002376">
    <property type="term" value="P:immune system process"/>
    <property type="evidence" value="ECO:0007669"/>
    <property type="project" value="UniProtKB-KW"/>
</dbReference>
<dbReference type="InterPro" id="IPR036179">
    <property type="entry name" value="Ig-like_dom_sf"/>
</dbReference>
<dbReference type="GO" id="GO:0009617">
    <property type="term" value="P:response to bacterium"/>
    <property type="evidence" value="ECO:0007669"/>
    <property type="project" value="TreeGrafter"/>
</dbReference>
<dbReference type="InterPro" id="IPR013106">
    <property type="entry name" value="Ig_V-set"/>
</dbReference>
<dbReference type="InterPro" id="IPR007110">
    <property type="entry name" value="Ig-like_dom"/>
</dbReference>
<keyword evidence="7" id="KW-0325">Glycoprotein</keyword>
<sequence>MMVEVGRDVTLSCSFSSSHFGTYYLLWYRQYSGSAPQFLSFSANRGIHSYTDPTALRRFTSEVKSKLTNLLISDVKTEDSATYLCALKAAQRHTYNLSSYTYLVLKSLTAIEKLFIWFVSIVRDKA</sequence>
<evidence type="ECO:0000256" key="7">
    <source>
        <dbReference type="ARBA" id="ARBA00023180"/>
    </source>
</evidence>
<protein>
    <recommendedName>
        <fullName evidence="8">Ig-like domain-containing protein</fullName>
    </recommendedName>
</protein>
<dbReference type="PANTHER" id="PTHR19433">
    <property type="entry name" value="T-CELL RECEPTOR ALPHA CHAIN V REGION-RELATED"/>
    <property type="match status" value="1"/>
</dbReference>
<keyword evidence="3" id="KW-0732">Signal</keyword>
<dbReference type="InterPro" id="IPR052051">
    <property type="entry name" value="TCR_complex_component"/>
</dbReference>
<keyword evidence="5" id="KW-0472">Membrane</keyword>
<dbReference type="Proteomes" id="UP000824782">
    <property type="component" value="Unassembled WGS sequence"/>
</dbReference>
<gene>
    <name evidence="9" type="ORF">GDO81_001856</name>
</gene>
<dbReference type="InterPro" id="IPR003599">
    <property type="entry name" value="Ig_sub"/>
</dbReference>
<accession>A0AAV7DFQ2</accession>
<evidence type="ECO:0000313" key="9">
    <source>
        <dbReference type="EMBL" id="KAG8596330.1"/>
    </source>
</evidence>
<evidence type="ECO:0000256" key="3">
    <source>
        <dbReference type="ARBA" id="ARBA00022729"/>
    </source>
</evidence>
<name>A0AAV7DFQ2_ENGPU</name>
<evidence type="ECO:0000259" key="8">
    <source>
        <dbReference type="PROSITE" id="PS50835"/>
    </source>
</evidence>